<protein>
    <submittedName>
        <fullName evidence="8">Acetyl-CoA synthetase</fullName>
        <ecNumber evidence="8">6.2.1.1</ecNumber>
    </submittedName>
</protein>
<dbReference type="GO" id="GO:0015645">
    <property type="term" value="F:fatty acid ligase activity"/>
    <property type="evidence" value="ECO:0007669"/>
    <property type="project" value="TreeGrafter"/>
</dbReference>
<dbReference type="Gene3D" id="3.40.50.12780">
    <property type="entry name" value="N-terminal domain of ligase-like"/>
    <property type="match status" value="1"/>
</dbReference>
<keyword evidence="2 8" id="KW-0436">Ligase</keyword>
<gene>
    <name evidence="8" type="ORF">FHX47_001460</name>
</gene>
<dbReference type="FunFam" id="3.30.300.30:FF:000028">
    <property type="entry name" value="AMP-dependent synthetase"/>
    <property type="match status" value="1"/>
</dbReference>
<evidence type="ECO:0000256" key="5">
    <source>
        <dbReference type="SAM" id="MobiDB-lite"/>
    </source>
</evidence>
<sequence>MSVAEELRAARDGLIAHQNDWAKARETFEWPRFEHFNFGHDWFDHLAASAERADQNALVIVEENGDRVARTFRELSEASNRVANWLSDLGVRRNQRIILMLDNQVELWESMLAAIKLGAVLVPTTTQMGARDLQDRVTRAEARWVIGTTSAVQRFADVEGDFTLIHVPGAHAAAAQRTAPQVPSRTVRSYDDAYSASAQPPQVEPTGADETMLLYFTSGTTSQPKLVEHTHASYPVGHLSTLYWIGLEPGDVHLNVSSPGWAKHAWSNFFAPWLAEATIFLYNFTKFDPQALMKAMERDGVSSFCAPPTVWRMLIKADLTQLTSPPKKLISAGEPLNAEVIEQVQKVWNSTIRDGFGQTETTLQVANTPGRPVTLGAMGVPLPGYEVVLIDQVTEEESDEGELCLRLDPRPVGLMKGYYGDEEKNREVFRNGLYHTGDVASRDENGVFTYVGRADDVFKSSDYKISPFELESVLVEHPAVVEAAIVPAPDDIRLSVPKAFVTLATGWEPTEETAATVLQHSLNRLSPYKRIRRIEFKELPKTISGKIRRVELRGIEEQRAAEEAGPGRYGVEFREEDLPQLTRPKA</sequence>
<dbReference type="AlphaFoldDB" id="A0A7W5Y156"/>
<dbReference type="InterPro" id="IPR000873">
    <property type="entry name" value="AMP-dep_synth/lig_dom"/>
</dbReference>
<dbReference type="EMBL" id="JACIBT010000004">
    <property type="protein sequence ID" value="MBB3667838.1"/>
    <property type="molecule type" value="Genomic_DNA"/>
</dbReference>
<dbReference type="GO" id="GO:0004321">
    <property type="term" value="F:fatty-acyl-CoA synthase activity"/>
    <property type="evidence" value="ECO:0007669"/>
    <property type="project" value="TreeGrafter"/>
</dbReference>
<dbReference type="Proteomes" id="UP000547528">
    <property type="component" value="Unassembled WGS sequence"/>
</dbReference>
<evidence type="ECO:0000313" key="8">
    <source>
        <dbReference type="EMBL" id="MBB3667838.1"/>
    </source>
</evidence>
<keyword evidence="3" id="KW-0547">Nucleotide-binding</keyword>
<evidence type="ECO:0000256" key="4">
    <source>
        <dbReference type="ARBA" id="ARBA00022840"/>
    </source>
</evidence>
<feature type="region of interest" description="Disordered" evidence="5">
    <location>
        <begin position="558"/>
        <end position="586"/>
    </location>
</feature>
<comment type="similarity">
    <text evidence="1">Belongs to the ATP-dependent AMP-binding enzyme family.</text>
</comment>
<evidence type="ECO:0000259" key="7">
    <source>
        <dbReference type="Pfam" id="PF13193"/>
    </source>
</evidence>
<dbReference type="Pfam" id="PF00501">
    <property type="entry name" value="AMP-binding"/>
    <property type="match status" value="1"/>
</dbReference>
<keyword evidence="9" id="KW-1185">Reference proteome</keyword>
<evidence type="ECO:0000313" key="9">
    <source>
        <dbReference type="Proteomes" id="UP000547528"/>
    </source>
</evidence>
<evidence type="ECO:0000256" key="1">
    <source>
        <dbReference type="ARBA" id="ARBA00006432"/>
    </source>
</evidence>
<dbReference type="PANTHER" id="PTHR43605">
    <property type="entry name" value="ACYL-COENZYME A SYNTHETASE"/>
    <property type="match status" value="1"/>
</dbReference>
<dbReference type="InterPro" id="IPR045851">
    <property type="entry name" value="AMP-bd_C_sf"/>
</dbReference>
<organism evidence="8 9">
    <name type="scientific">Garicola koreensis</name>
    <dbReference type="NCBI Taxonomy" id="1262554"/>
    <lineage>
        <taxon>Bacteria</taxon>
        <taxon>Bacillati</taxon>
        <taxon>Actinomycetota</taxon>
        <taxon>Actinomycetes</taxon>
        <taxon>Micrococcales</taxon>
        <taxon>Micrococcaceae</taxon>
        <taxon>Garicola</taxon>
    </lineage>
</organism>
<dbReference type="GO" id="GO:0006633">
    <property type="term" value="P:fatty acid biosynthetic process"/>
    <property type="evidence" value="ECO:0007669"/>
    <property type="project" value="TreeGrafter"/>
</dbReference>
<evidence type="ECO:0000256" key="3">
    <source>
        <dbReference type="ARBA" id="ARBA00022741"/>
    </source>
</evidence>
<dbReference type="RefSeq" id="WP_183358257.1">
    <property type="nucleotide sequence ID" value="NZ_BAABKR010000016.1"/>
</dbReference>
<dbReference type="GO" id="GO:0003987">
    <property type="term" value="F:acetate-CoA ligase activity"/>
    <property type="evidence" value="ECO:0007669"/>
    <property type="project" value="UniProtKB-EC"/>
</dbReference>
<comment type="caution">
    <text evidence="8">The sequence shown here is derived from an EMBL/GenBank/DDBJ whole genome shotgun (WGS) entry which is preliminary data.</text>
</comment>
<dbReference type="SUPFAM" id="SSF56801">
    <property type="entry name" value="Acetyl-CoA synthetase-like"/>
    <property type="match status" value="1"/>
</dbReference>
<dbReference type="PANTHER" id="PTHR43605:SF10">
    <property type="entry name" value="ACYL-COA SYNTHETASE MEDIUM CHAIN FAMILY MEMBER 3"/>
    <property type="match status" value="1"/>
</dbReference>
<dbReference type="Pfam" id="PF13193">
    <property type="entry name" value="AMP-binding_C"/>
    <property type="match status" value="1"/>
</dbReference>
<proteinExistence type="inferred from homology"/>
<dbReference type="InterPro" id="IPR025110">
    <property type="entry name" value="AMP-bd_C"/>
</dbReference>
<dbReference type="PROSITE" id="PS00455">
    <property type="entry name" value="AMP_BINDING"/>
    <property type="match status" value="1"/>
</dbReference>
<dbReference type="InterPro" id="IPR042099">
    <property type="entry name" value="ANL_N_sf"/>
</dbReference>
<dbReference type="EC" id="6.2.1.1" evidence="8"/>
<reference evidence="8 9" key="1">
    <citation type="submission" date="2020-08" db="EMBL/GenBank/DDBJ databases">
        <title>Sequencing the genomes of 1000 actinobacteria strains.</title>
        <authorList>
            <person name="Klenk H.-P."/>
        </authorList>
    </citation>
    <scope>NUCLEOTIDE SEQUENCE [LARGE SCALE GENOMIC DNA]</scope>
    <source>
        <strain evidence="8 9">DSM 28238</strain>
    </source>
</reference>
<dbReference type="GO" id="GO:0005524">
    <property type="term" value="F:ATP binding"/>
    <property type="evidence" value="ECO:0007669"/>
    <property type="project" value="UniProtKB-KW"/>
</dbReference>
<accession>A0A7W5Y156</accession>
<dbReference type="Gene3D" id="3.30.300.30">
    <property type="match status" value="1"/>
</dbReference>
<evidence type="ECO:0000259" key="6">
    <source>
        <dbReference type="Pfam" id="PF00501"/>
    </source>
</evidence>
<feature type="domain" description="AMP-binding enzyme C-terminal" evidence="7">
    <location>
        <begin position="469"/>
        <end position="546"/>
    </location>
</feature>
<dbReference type="InterPro" id="IPR051087">
    <property type="entry name" value="Mitochondrial_ACSM"/>
</dbReference>
<feature type="domain" description="AMP-dependent synthetase/ligase" evidence="6">
    <location>
        <begin position="51"/>
        <end position="419"/>
    </location>
</feature>
<dbReference type="InterPro" id="IPR020845">
    <property type="entry name" value="AMP-binding_CS"/>
</dbReference>
<dbReference type="GO" id="GO:0006637">
    <property type="term" value="P:acyl-CoA metabolic process"/>
    <property type="evidence" value="ECO:0007669"/>
    <property type="project" value="TreeGrafter"/>
</dbReference>
<keyword evidence="4" id="KW-0067">ATP-binding</keyword>
<evidence type="ECO:0000256" key="2">
    <source>
        <dbReference type="ARBA" id="ARBA00022598"/>
    </source>
</evidence>
<name>A0A7W5Y156_9MICC</name>